<dbReference type="Gene3D" id="2.40.50.100">
    <property type="match status" value="1"/>
</dbReference>
<keyword evidence="3" id="KW-0812">Transmembrane</keyword>
<evidence type="ECO:0000256" key="3">
    <source>
        <dbReference type="SAM" id="Phobius"/>
    </source>
</evidence>
<proteinExistence type="predicted"/>
<keyword evidence="3" id="KW-1133">Transmembrane helix</keyword>
<dbReference type="EMBL" id="JACHWB010000002">
    <property type="protein sequence ID" value="MBB3018937.1"/>
    <property type="molecule type" value="Genomic_DNA"/>
</dbReference>
<dbReference type="SUPFAM" id="SSF51230">
    <property type="entry name" value="Single hybrid motif"/>
    <property type="match status" value="1"/>
</dbReference>
<accession>A0A7W4YVY4</accession>
<reference evidence="4 5" key="1">
    <citation type="submission" date="2020-08" db="EMBL/GenBank/DDBJ databases">
        <title>The Agave Microbiome: Exploring the role of microbial communities in plant adaptations to desert environments.</title>
        <authorList>
            <person name="Partida-Martinez L.P."/>
        </authorList>
    </citation>
    <scope>NUCLEOTIDE SEQUENCE [LARGE SCALE GENOMIC DNA]</scope>
    <source>
        <strain evidence="4 5">AT3.9</strain>
    </source>
</reference>
<protein>
    <submittedName>
        <fullName evidence="4">Multidrug resistance efflux pump</fullName>
    </submittedName>
</protein>
<evidence type="ECO:0000256" key="1">
    <source>
        <dbReference type="ARBA" id="ARBA00004196"/>
    </source>
</evidence>
<keyword evidence="2" id="KW-0175">Coiled coil</keyword>
<dbReference type="AlphaFoldDB" id="A0A7W4YVY4"/>
<evidence type="ECO:0000256" key="2">
    <source>
        <dbReference type="ARBA" id="ARBA00023054"/>
    </source>
</evidence>
<dbReference type="GO" id="GO:0030313">
    <property type="term" value="C:cell envelope"/>
    <property type="evidence" value="ECO:0007669"/>
    <property type="project" value="UniProtKB-SubCell"/>
</dbReference>
<comment type="subcellular location">
    <subcellularLocation>
        <location evidence="1">Cell envelope</location>
    </subcellularLocation>
</comment>
<name>A0A7W4YVY4_9HYPH</name>
<dbReference type="PANTHER" id="PTHR32347:SF23">
    <property type="entry name" value="BLL5650 PROTEIN"/>
    <property type="match status" value="1"/>
</dbReference>
<dbReference type="CDD" id="cd06850">
    <property type="entry name" value="biotinyl_domain"/>
    <property type="match status" value="1"/>
</dbReference>
<keyword evidence="3" id="KW-0472">Membrane</keyword>
<feature type="transmembrane region" description="Helical" evidence="3">
    <location>
        <begin position="27"/>
        <end position="53"/>
    </location>
</feature>
<keyword evidence="5" id="KW-1185">Reference proteome</keyword>
<dbReference type="Proteomes" id="UP000532010">
    <property type="component" value="Unassembled WGS sequence"/>
</dbReference>
<gene>
    <name evidence="4" type="ORF">FHR70_001991</name>
</gene>
<dbReference type="RefSeq" id="WP_183449552.1">
    <property type="nucleotide sequence ID" value="NZ_JACHWB010000002.1"/>
</dbReference>
<sequence>MKRLRKHPRIDLLDAQQRSSSGRLGRLTYLGLVVLFLGSLAYYLAGGMVVLSIDGTVLNDRYSVGASYPGKVVDVYVKEGDRVEAGTPLLRLESFEMVQELANFALRDSELSIREGQLSGRLTAFEAVSPLALRTARETMVTATQFDTVMSKGIVSSLSKDDALRNSLQAAERVAQMQSEKLSTENELKLLRQSRAIFREAIGKLNGIYDDGYLRAGVPGIVGAKVPIPGQIMKFGDELMQINGGRSYILAYLPDDYLFDISEGMPVNVRGGALSAKGRIDAILTVADALPAEFQNMFRPRDRSRLARITLDDTNPFAVSQKVAISGCAFGYCWAQ</sequence>
<dbReference type="InterPro" id="IPR011053">
    <property type="entry name" value="Single_hybrid_motif"/>
</dbReference>
<evidence type="ECO:0000313" key="5">
    <source>
        <dbReference type="Proteomes" id="UP000532010"/>
    </source>
</evidence>
<organism evidence="4 5">
    <name type="scientific">Microvirga lupini</name>
    <dbReference type="NCBI Taxonomy" id="420324"/>
    <lineage>
        <taxon>Bacteria</taxon>
        <taxon>Pseudomonadati</taxon>
        <taxon>Pseudomonadota</taxon>
        <taxon>Alphaproteobacteria</taxon>
        <taxon>Hyphomicrobiales</taxon>
        <taxon>Methylobacteriaceae</taxon>
        <taxon>Microvirga</taxon>
    </lineage>
</organism>
<dbReference type="PANTHER" id="PTHR32347">
    <property type="entry name" value="EFFLUX SYSTEM COMPONENT YKNX-RELATED"/>
    <property type="match status" value="1"/>
</dbReference>
<evidence type="ECO:0000313" key="4">
    <source>
        <dbReference type="EMBL" id="MBB3018937.1"/>
    </source>
</evidence>
<comment type="caution">
    <text evidence="4">The sequence shown here is derived from an EMBL/GenBank/DDBJ whole genome shotgun (WGS) entry which is preliminary data.</text>
</comment>
<dbReference type="InterPro" id="IPR050465">
    <property type="entry name" value="UPF0194_transport"/>
</dbReference>